<keyword evidence="1" id="KW-0472">Membrane</keyword>
<evidence type="ECO:0000256" key="2">
    <source>
        <dbReference type="SAM" id="SignalP"/>
    </source>
</evidence>
<reference evidence="3" key="1">
    <citation type="submission" date="2019-06" db="EMBL/GenBank/DDBJ databases">
        <title>Genomics analysis of Aphanomyces spp. identifies a new class of oomycete effector associated with host adaptation.</title>
        <authorList>
            <person name="Gaulin E."/>
        </authorList>
    </citation>
    <scope>NUCLEOTIDE SEQUENCE</scope>
    <source>
        <strain evidence="3">CBS 578.67</strain>
    </source>
</reference>
<protein>
    <submittedName>
        <fullName evidence="3">Uncharacterized protein</fullName>
    </submittedName>
</protein>
<feature type="transmembrane region" description="Helical" evidence="1">
    <location>
        <begin position="178"/>
        <end position="199"/>
    </location>
</feature>
<organism evidence="3">
    <name type="scientific">Aphanomyces stellatus</name>
    <dbReference type="NCBI Taxonomy" id="120398"/>
    <lineage>
        <taxon>Eukaryota</taxon>
        <taxon>Sar</taxon>
        <taxon>Stramenopiles</taxon>
        <taxon>Oomycota</taxon>
        <taxon>Saprolegniomycetes</taxon>
        <taxon>Saprolegniales</taxon>
        <taxon>Verrucalvaceae</taxon>
        <taxon>Aphanomyces</taxon>
    </lineage>
</organism>
<keyword evidence="1" id="KW-0812">Transmembrane</keyword>
<sequence>MVQATRFSLLCTILFAMNLASTPLEAYFTEPWPWSIRDVGLTSNSFDAFENATAAYLHSLYNATTMADDVTCVRDRPTNTYAARFIMPLSFHVAPDDCFGQLVHVPGAYFYGPGLKRFMCSVLAAPNATARSDLPSSRCQHFLLASLPLVDVCAWFDPRRSDGNYDVYYGTVVLESAAWAWSKLVYRVVLTLYIGLVLWRDYYRHYIPLFANLRDLGIITPTSCHYDVVFGDPTCIVSSNVVISFGLYVDTLFGAGYMGVAILGVTQFHSVRLFVCGCLYCGRTVVCGLLAMQLVSIYVNRYGNKAAFASVDPAILTIAANVYGGSFIILCAMTPVMVLFHQLWSWLIPTNLAYEAVDCLPSMLSSALALASVPIGCSCAMQGWAARQQRHHKKAFTLDRYGHASFNDMKMKVVHWLDKASSLSVDGGSVYRLYDANPR</sequence>
<keyword evidence="1" id="KW-1133">Transmembrane helix</keyword>
<comment type="caution">
    <text evidence="3">The sequence shown here is derived from an EMBL/GenBank/DDBJ whole genome shotgun (WGS) entry which is preliminary data.</text>
</comment>
<feature type="transmembrane region" description="Helical" evidence="1">
    <location>
        <begin position="245"/>
        <end position="265"/>
    </location>
</feature>
<feature type="transmembrane region" description="Helical" evidence="1">
    <location>
        <begin position="271"/>
        <end position="299"/>
    </location>
</feature>
<feature type="chain" id="PRO_5025672347" evidence="2">
    <location>
        <begin position="27"/>
        <end position="439"/>
    </location>
</feature>
<accession>A0A6A4YPU5</accession>
<feature type="transmembrane region" description="Helical" evidence="1">
    <location>
        <begin position="320"/>
        <end position="344"/>
    </location>
</feature>
<gene>
    <name evidence="3" type="ORF">As57867_011233</name>
</gene>
<keyword evidence="2" id="KW-0732">Signal</keyword>
<evidence type="ECO:0000313" key="3">
    <source>
        <dbReference type="EMBL" id="KAF0698078.1"/>
    </source>
</evidence>
<dbReference type="AlphaFoldDB" id="A0A6A4YPU5"/>
<feature type="non-terminal residue" evidence="3">
    <location>
        <position position="439"/>
    </location>
</feature>
<dbReference type="OrthoDB" id="66910at2759"/>
<dbReference type="EMBL" id="VJMH01005267">
    <property type="protein sequence ID" value="KAF0698078.1"/>
    <property type="molecule type" value="Genomic_DNA"/>
</dbReference>
<proteinExistence type="predicted"/>
<feature type="signal peptide" evidence="2">
    <location>
        <begin position="1"/>
        <end position="26"/>
    </location>
</feature>
<name>A0A6A4YPU5_9STRA</name>
<evidence type="ECO:0000256" key="1">
    <source>
        <dbReference type="SAM" id="Phobius"/>
    </source>
</evidence>
<feature type="transmembrane region" description="Helical" evidence="1">
    <location>
        <begin position="364"/>
        <end position="385"/>
    </location>
</feature>